<dbReference type="RefSeq" id="WP_175275408.1">
    <property type="nucleotide sequence ID" value="NZ_CP054836.1"/>
</dbReference>
<dbReference type="GO" id="GO:0016747">
    <property type="term" value="F:acyltransferase activity, transferring groups other than amino-acyl groups"/>
    <property type="evidence" value="ECO:0007669"/>
    <property type="project" value="InterPro"/>
</dbReference>
<proteinExistence type="predicted"/>
<dbReference type="InterPro" id="IPR000182">
    <property type="entry name" value="GNAT_dom"/>
</dbReference>
<name>A0A6N1V934_9HYPH</name>
<dbReference type="Proteomes" id="UP000509367">
    <property type="component" value="Chromosome"/>
</dbReference>
<dbReference type="Gene3D" id="3.40.630.30">
    <property type="match status" value="1"/>
</dbReference>
<dbReference type="CDD" id="cd04301">
    <property type="entry name" value="NAT_SF"/>
    <property type="match status" value="1"/>
</dbReference>
<protein>
    <submittedName>
        <fullName evidence="2">GNAT family N-acetyltransferase</fullName>
    </submittedName>
</protein>
<evidence type="ECO:0000259" key="1">
    <source>
        <dbReference type="PROSITE" id="PS51186"/>
    </source>
</evidence>
<keyword evidence="3" id="KW-1185">Reference proteome</keyword>
<reference evidence="2 3" key="1">
    <citation type="submission" date="2020-06" db="EMBL/GenBank/DDBJ databases">
        <title>Oricola thermophila sp. nov. isolated from a tidal sediments.</title>
        <authorList>
            <person name="Kwon K.K."/>
            <person name="Yang S.-H."/>
            <person name="Park M.-J."/>
        </authorList>
    </citation>
    <scope>NUCLEOTIDE SEQUENCE [LARGE SCALE GENOMIC DNA]</scope>
    <source>
        <strain evidence="2 3">MEBiC13590</strain>
    </source>
</reference>
<gene>
    <name evidence="2" type="ORF">HTY61_03005</name>
</gene>
<evidence type="ECO:0000313" key="2">
    <source>
        <dbReference type="EMBL" id="QKV17511.1"/>
    </source>
</evidence>
<dbReference type="EMBL" id="CP054836">
    <property type="protein sequence ID" value="QKV17511.1"/>
    <property type="molecule type" value="Genomic_DNA"/>
</dbReference>
<evidence type="ECO:0000313" key="3">
    <source>
        <dbReference type="Proteomes" id="UP000509367"/>
    </source>
</evidence>
<sequence>MIEIITGNPDDFSSVLQKDFIDLILVGGEVSEKTLRTNVPNAKRLIFLRVRGTALGAAALKIPQASYRSKFPKRTGVYVGDADYPYELGYVFVAEVVRNNGYASELIRASIECAENRGIFSTTRTDNIGMHRILERSGFVKAGTPYPGQKKGEHIQLFLRPEPFAINKSYGRYIKTIHLPDTPKSKKVI</sequence>
<dbReference type="PROSITE" id="PS51186">
    <property type="entry name" value="GNAT"/>
    <property type="match status" value="1"/>
</dbReference>
<dbReference type="Pfam" id="PF13302">
    <property type="entry name" value="Acetyltransf_3"/>
    <property type="match status" value="1"/>
</dbReference>
<dbReference type="KEGG" id="orm:HTY61_03005"/>
<accession>A0A6N1V934</accession>
<dbReference type="SUPFAM" id="SSF55729">
    <property type="entry name" value="Acyl-CoA N-acyltransferases (Nat)"/>
    <property type="match status" value="1"/>
</dbReference>
<feature type="domain" description="N-acetyltransferase" evidence="1">
    <location>
        <begin position="2"/>
        <end position="162"/>
    </location>
</feature>
<organism evidence="2 3">
    <name type="scientific">Oricola thermophila</name>
    <dbReference type="NCBI Taxonomy" id="2742145"/>
    <lineage>
        <taxon>Bacteria</taxon>
        <taxon>Pseudomonadati</taxon>
        <taxon>Pseudomonadota</taxon>
        <taxon>Alphaproteobacteria</taxon>
        <taxon>Hyphomicrobiales</taxon>
        <taxon>Ahrensiaceae</taxon>
        <taxon>Oricola</taxon>
    </lineage>
</organism>
<keyword evidence="2" id="KW-0808">Transferase</keyword>
<dbReference type="InterPro" id="IPR016181">
    <property type="entry name" value="Acyl_CoA_acyltransferase"/>
</dbReference>
<dbReference type="AlphaFoldDB" id="A0A6N1V934"/>